<evidence type="ECO:0000313" key="1">
    <source>
        <dbReference type="Proteomes" id="UP000079169"/>
    </source>
</evidence>
<dbReference type="Proteomes" id="UP000079169">
    <property type="component" value="Unplaced"/>
</dbReference>
<gene>
    <name evidence="2" type="primary">LOC113467561</name>
</gene>
<accession>A0A3Q0ITM3</accession>
<dbReference type="RefSeq" id="XP_026679609.1">
    <property type="nucleotide sequence ID" value="XM_026823808.1"/>
</dbReference>
<dbReference type="GeneID" id="113467561"/>
<evidence type="ECO:0000313" key="2">
    <source>
        <dbReference type="RefSeq" id="XP_026679609.1"/>
    </source>
</evidence>
<sequence>MSDPLSFCCNKKCFSQCQETDLSEIFTNFLTKSKLEQDCYLSSCMVKVPLKRCIPNPKTKNRTNQWQYVLRNKGEQTKVCRHLFLKVFQIKEKRLRIIQNKLLSNSSFKDRRALPKNADAFILLKEHVGTMLSSSNDSTKTTKNRKLSFKNPGMSLQKLFVLFKDYYRNKTKRTLDLSYKTYCKYFKDHYETFFQNM</sequence>
<dbReference type="AlphaFoldDB" id="A0A3Q0ITM3"/>
<proteinExistence type="predicted"/>
<reference evidence="2" key="1">
    <citation type="submission" date="2025-08" db="UniProtKB">
        <authorList>
            <consortium name="RefSeq"/>
        </authorList>
    </citation>
    <scope>IDENTIFICATION</scope>
</reference>
<name>A0A3Q0ITM3_DIACI</name>
<organism evidence="1 2">
    <name type="scientific">Diaphorina citri</name>
    <name type="common">Asian citrus psyllid</name>
    <dbReference type="NCBI Taxonomy" id="121845"/>
    <lineage>
        <taxon>Eukaryota</taxon>
        <taxon>Metazoa</taxon>
        <taxon>Ecdysozoa</taxon>
        <taxon>Arthropoda</taxon>
        <taxon>Hexapoda</taxon>
        <taxon>Insecta</taxon>
        <taxon>Pterygota</taxon>
        <taxon>Neoptera</taxon>
        <taxon>Paraneoptera</taxon>
        <taxon>Hemiptera</taxon>
        <taxon>Sternorrhyncha</taxon>
        <taxon>Psylloidea</taxon>
        <taxon>Psyllidae</taxon>
        <taxon>Diaphorininae</taxon>
        <taxon>Diaphorina</taxon>
    </lineage>
</organism>
<keyword evidence="1" id="KW-1185">Reference proteome</keyword>
<dbReference type="PaxDb" id="121845-A0A3Q0ITM3"/>
<protein>
    <submittedName>
        <fullName evidence="2">Uncharacterized protein LOC113467561</fullName>
    </submittedName>
</protein>
<dbReference type="KEGG" id="dci:113467561"/>